<name>A0A6J5LSS5_9CAUD</name>
<organism evidence="1">
    <name type="scientific">uncultured Caudovirales phage</name>
    <dbReference type="NCBI Taxonomy" id="2100421"/>
    <lineage>
        <taxon>Viruses</taxon>
        <taxon>Duplodnaviria</taxon>
        <taxon>Heunggongvirae</taxon>
        <taxon>Uroviricota</taxon>
        <taxon>Caudoviricetes</taxon>
        <taxon>Peduoviridae</taxon>
        <taxon>Maltschvirus</taxon>
        <taxon>Maltschvirus maltsch</taxon>
    </lineage>
</organism>
<reference evidence="1" key="1">
    <citation type="submission" date="2020-04" db="EMBL/GenBank/DDBJ databases">
        <authorList>
            <person name="Chiriac C."/>
            <person name="Salcher M."/>
            <person name="Ghai R."/>
            <person name="Kavagutti S V."/>
        </authorList>
    </citation>
    <scope>NUCLEOTIDE SEQUENCE</scope>
</reference>
<evidence type="ECO:0000313" key="1">
    <source>
        <dbReference type="EMBL" id="CAB4137425.1"/>
    </source>
</evidence>
<gene>
    <name evidence="1" type="ORF">UFOVP324_35</name>
</gene>
<protein>
    <submittedName>
        <fullName evidence="1">Uncharacterized protein</fullName>
    </submittedName>
</protein>
<accession>A0A6J5LSS5</accession>
<dbReference type="EMBL" id="LR796334">
    <property type="protein sequence ID" value="CAB4137425.1"/>
    <property type="molecule type" value="Genomic_DNA"/>
</dbReference>
<proteinExistence type="predicted"/>
<sequence>MENVIKIGDFISGSYKYGCVSGVVVDIKKSIVVIRKANGVRVNNVYTLTDNFVNVTKSRIYKIGLEDYESIA</sequence>